<evidence type="ECO:0008006" key="3">
    <source>
        <dbReference type="Google" id="ProtNLM"/>
    </source>
</evidence>
<keyword evidence="2" id="KW-1185">Reference proteome</keyword>
<dbReference type="RefSeq" id="WP_012655809.1">
    <property type="nucleotide sequence ID" value="NC_011992.1"/>
</dbReference>
<reference evidence="1 2" key="1">
    <citation type="journal article" date="2010" name="J. Bacteriol.">
        <title>Completed genome sequence of the anaerobic iron-oxidizing bacterium Acidovorax ebreus strain TPSY.</title>
        <authorList>
            <person name="Byrne-Bailey K.G."/>
            <person name="Weber K.A."/>
            <person name="Chair A.H."/>
            <person name="Bose S."/>
            <person name="Knox T."/>
            <person name="Spanbauer T.L."/>
            <person name="Chertkov O."/>
            <person name="Coates J.D."/>
        </authorList>
    </citation>
    <scope>NUCLEOTIDE SEQUENCE [LARGE SCALE GENOMIC DNA]</scope>
    <source>
        <strain evidence="1 2">TPSY</strain>
    </source>
</reference>
<name>A0A9J9QAD7_ACIET</name>
<evidence type="ECO:0000313" key="2">
    <source>
        <dbReference type="Proteomes" id="UP000000450"/>
    </source>
</evidence>
<dbReference type="Proteomes" id="UP000000450">
    <property type="component" value="Chromosome"/>
</dbReference>
<proteinExistence type="predicted"/>
<protein>
    <recommendedName>
        <fullName evidence="3">Single-stranded DNA-binding protein</fullName>
    </recommendedName>
</protein>
<gene>
    <name evidence="1" type="ordered locus">Dtpsy_0839</name>
</gene>
<sequence length="108" mass="11778">MNAPATASPSQGTRAPAPMQVVIKGRIDAARRHDKTTYTRIVTPAPDPYSRPQTVEVRSRQRLGQAGDEITVQAQLGGYTRKPFRSTDKETGEVTMVTPVDLTLDAVE</sequence>
<dbReference type="EMBL" id="CP001392">
    <property type="protein sequence ID" value="ACM32317.1"/>
    <property type="molecule type" value="Genomic_DNA"/>
</dbReference>
<dbReference type="KEGG" id="dia:Dtpsy_0839"/>
<accession>A0A9J9QAD7</accession>
<organism evidence="1 2">
    <name type="scientific">Acidovorax ebreus (strain TPSY)</name>
    <name type="common">Diaphorobacter sp. (strain TPSY)</name>
    <dbReference type="NCBI Taxonomy" id="535289"/>
    <lineage>
        <taxon>Bacteria</taxon>
        <taxon>Pseudomonadati</taxon>
        <taxon>Pseudomonadota</taxon>
        <taxon>Betaproteobacteria</taxon>
        <taxon>Burkholderiales</taxon>
        <taxon>Comamonadaceae</taxon>
        <taxon>Diaphorobacter</taxon>
    </lineage>
</organism>
<evidence type="ECO:0000313" key="1">
    <source>
        <dbReference type="EMBL" id="ACM32317.1"/>
    </source>
</evidence>
<dbReference type="AlphaFoldDB" id="A0A9J9QAD7"/>